<reference evidence="2" key="1">
    <citation type="submission" date="2010-04" db="EMBL/GenBank/DDBJ databases">
        <title>Complete sequence of Methanocaldococcus infernus ME.</title>
        <authorList>
            <consortium name="US DOE Joint Genome Institute"/>
            <person name="Lucas S."/>
            <person name="Copeland A."/>
            <person name="Lapidus A."/>
            <person name="Cheng J.-F."/>
            <person name="Bruce D."/>
            <person name="Goodwin L."/>
            <person name="Pitluck S."/>
            <person name="Munk A.C."/>
            <person name="Detter J.C."/>
            <person name="Han C."/>
            <person name="Tapia R."/>
            <person name="Land M."/>
            <person name="Hauser L."/>
            <person name="Kyrpides N."/>
            <person name="Mikhailova N."/>
            <person name="Sieprawska-Lupa M."/>
            <person name="Whitman W.B."/>
            <person name="Woyke T."/>
        </authorList>
    </citation>
    <scope>NUCLEOTIDE SEQUENCE [LARGE SCALE GENOMIC DNA]</scope>
    <source>
        <strain evidence="2">ME</strain>
    </source>
</reference>
<dbReference type="eggNOG" id="arCOG04832">
    <property type="taxonomic scope" value="Archaea"/>
</dbReference>
<dbReference type="RefSeq" id="WP_013100698.1">
    <property type="nucleotide sequence ID" value="NC_014122.1"/>
</dbReference>
<dbReference type="OrthoDB" id="65410at2157"/>
<dbReference type="STRING" id="573063.Metin_1303"/>
<dbReference type="EMBL" id="CP002009">
    <property type="protein sequence ID" value="ADG13953.1"/>
    <property type="molecule type" value="Genomic_DNA"/>
</dbReference>
<protein>
    <submittedName>
        <fullName evidence="2">Uncharacterized protein</fullName>
    </submittedName>
</protein>
<dbReference type="HOGENOM" id="CLU_1369520_0_0_2"/>
<gene>
    <name evidence="2" type="ordered locus">Metin_1303</name>
</gene>
<organism evidence="2 3">
    <name type="scientific">Methanocaldococcus infernus (strain DSM 11812 / JCM 15783 / ME)</name>
    <dbReference type="NCBI Taxonomy" id="573063"/>
    <lineage>
        <taxon>Archaea</taxon>
        <taxon>Methanobacteriati</taxon>
        <taxon>Methanobacteriota</taxon>
        <taxon>Methanomada group</taxon>
        <taxon>Methanococci</taxon>
        <taxon>Methanococcales</taxon>
        <taxon>Methanocaldococcaceae</taxon>
        <taxon>Methanocaldococcus</taxon>
    </lineage>
</organism>
<name>D5VTQ0_METIM</name>
<evidence type="ECO:0000313" key="3">
    <source>
        <dbReference type="Proteomes" id="UP000002061"/>
    </source>
</evidence>
<dbReference type="Proteomes" id="UP000002061">
    <property type="component" value="Chromosome"/>
</dbReference>
<evidence type="ECO:0000256" key="1">
    <source>
        <dbReference type="SAM" id="Phobius"/>
    </source>
</evidence>
<feature type="transmembrane region" description="Helical" evidence="1">
    <location>
        <begin position="152"/>
        <end position="173"/>
    </location>
</feature>
<dbReference type="Pfam" id="PF09878">
    <property type="entry name" value="EhaG"/>
    <property type="match status" value="1"/>
</dbReference>
<dbReference type="AlphaFoldDB" id="D5VTQ0"/>
<proteinExistence type="predicted"/>
<feature type="transmembrane region" description="Helical" evidence="1">
    <location>
        <begin position="6"/>
        <end position="22"/>
    </location>
</feature>
<feature type="transmembrane region" description="Helical" evidence="1">
    <location>
        <begin position="103"/>
        <end position="132"/>
    </location>
</feature>
<accession>D5VTQ0</accession>
<keyword evidence="3" id="KW-1185">Reference proteome</keyword>
<keyword evidence="1" id="KW-0472">Membrane</keyword>
<dbReference type="KEGG" id="mif:Metin_1303"/>
<keyword evidence="1" id="KW-0812">Transmembrane</keyword>
<sequence>MYSLTIFIGFVVGILSLLAISFQNDKLHSLILTDLVECAMLVIIAAVGTDLAEALILPGLVVGLAELLAVSEILLVKTQIKKKKTKSLDICLNMEVLRTAPKFLALVLIVYGSILTGFTGGALIATGLLFYAFSRRHICSLDNLYKFVWEGLSGLSGIAWACWVIGFLGFFLFPKYWLSFLLMAGIGLVIKVGSKMGLVGLAEEK</sequence>
<feature type="transmembrane region" description="Helical" evidence="1">
    <location>
        <begin position="29"/>
        <end position="49"/>
    </location>
</feature>
<feature type="transmembrane region" description="Helical" evidence="1">
    <location>
        <begin position="180"/>
        <end position="202"/>
    </location>
</feature>
<dbReference type="InterPro" id="IPR019212">
    <property type="entry name" value="EhaG-like"/>
</dbReference>
<dbReference type="GeneID" id="9132334"/>
<evidence type="ECO:0000313" key="2">
    <source>
        <dbReference type="EMBL" id="ADG13953.1"/>
    </source>
</evidence>
<keyword evidence="1" id="KW-1133">Transmembrane helix</keyword>
<feature type="transmembrane region" description="Helical" evidence="1">
    <location>
        <begin position="55"/>
        <end position="76"/>
    </location>
</feature>